<feature type="repeat" description="WD" evidence="3">
    <location>
        <begin position="71"/>
        <end position="112"/>
    </location>
</feature>
<dbReference type="GO" id="GO:1990234">
    <property type="term" value="C:transferase complex"/>
    <property type="evidence" value="ECO:0007669"/>
    <property type="project" value="UniProtKB-ARBA"/>
</dbReference>
<dbReference type="PROSITE" id="PS00678">
    <property type="entry name" value="WD_REPEATS_1"/>
    <property type="match status" value="1"/>
</dbReference>
<comment type="caution">
    <text evidence="4">The sequence shown here is derived from an EMBL/GenBank/DDBJ whole genome shotgun (WGS) entry which is preliminary data.</text>
</comment>
<evidence type="ECO:0000313" key="5">
    <source>
        <dbReference type="Proteomes" id="UP001174909"/>
    </source>
</evidence>
<dbReference type="SUPFAM" id="SSF50978">
    <property type="entry name" value="WD40 repeat-like"/>
    <property type="match status" value="1"/>
</dbReference>
<dbReference type="AlphaFoldDB" id="A0AA35XEN4"/>
<dbReference type="PROSITE" id="PS50082">
    <property type="entry name" value="WD_REPEATS_2"/>
    <property type="match status" value="4"/>
</dbReference>
<dbReference type="InterPro" id="IPR001680">
    <property type="entry name" value="WD40_rpt"/>
</dbReference>
<feature type="repeat" description="WD" evidence="3">
    <location>
        <begin position="156"/>
        <end position="187"/>
    </location>
</feature>
<evidence type="ECO:0000256" key="3">
    <source>
        <dbReference type="PROSITE-ProRule" id="PRU00221"/>
    </source>
</evidence>
<feature type="repeat" description="WD" evidence="3">
    <location>
        <begin position="113"/>
        <end position="155"/>
    </location>
</feature>
<dbReference type="PROSITE" id="PS50294">
    <property type="entry name" value="WD_REPEATS_REGION"/>
    <property type="match status" value="3"/>
</dbReference>
<dbReference type="PANTHER" id="PTHR22847:SF637">
    <property type="entry name" value="WD REPEAT DOMAIN 5B"/>
    <property type="match status" value="1"/>
</dbReference>
<dbReference type="PRINTS" id="PR00320">
    <property type="entry name" value="GPROTEINBRPT"/>
</dbReference>
<protein>
    <submittedName>
        <fullName evidence="4">Uncharacterized WD repeat-containing protein alr3466</fullName>
    </submittedName>
</protein>
<dbReference type="InterPro" id="IPR020472">
    <property type="entry name" value="WD40_PAC1"/>
</dbReference>
<dbReference type="InterPro" id="IPR019775">
    <property type="entry name" value="WD40_repeat_CS"/>
</dbReference>
<dbReference type="InterPro" id="IPR015943">
    <property type="entry name" value="WD40/YVTN_repeat-like_dom_sf"/>
</dbReference>
<dbReference type="CDD" id="cd00200">
    <property type="entry name" value="WD40"/>
    <property type="match status" value="1"/>
</dbReference>
<dbReference type="Gene3D" id="2.130.10.10">
    <property type="entry name" value="YVTN repeat-like/Quinoprotein amine dehydrogenase"/>
    <property type="match status" value="4"/>
</dbReference>
<proteinExistence type="predicted"/>
<dbReference type="Proteomes" id="UP001174909">
    <property type="component" value="Unassembled WGS sequence"/>
</dbReference>
<sequence>METEGTVRLKVLEALSLKHRVEKCTHSTDGKRIAVCLGDFSVRIYDEATSDSAHAEDEQESSPSLRLFCTFKGHTLNVWSAGFSADSRLLCSGSSDMTVRVWHLEKQESIFTFTQHSDTVWCCSFMPCSSDLVASGSSDKTVKIWNHVTGELLHNLNTYNGVVESLSFSKDGTKLCTGSRDCRVILWTNISPKTNVTPDNLVLYEGEEWIRFVAFSKHDQNLLLTSGSSNTVLMWDLSEVSLTEQQTPVTSKTPSQTASRKTLKTVRFSDGVESGQRLKKVHSPILELKGHLNTVWDACFAAASSDLNLVITCSGDRSLRFWDLGSDGRCIQETQLEGAADSQFLTCSFSTESKLLVVGTYVGSLLLLECAIAQ</sequence>
<dbReference type="SMART" id="SM00320">
    <property type="entry name" value="WD40"/>
    <property type="match status" value="6"/>
</dbReference>
<keyword evidence="5" id="KW-1185">Reference proteome</keyword>
<name>A0AA35XEN4_GEOBA</name>
<feature type="repeat" description="WD" evidence="3">
    <location>
        <begin position="288"/>
        <end position="324"/>
    </location>
</feature>
<keyword evidence="1 3" id="KW-0853">WD repeat</keyword>
<dbReference type="Pfam" id="PF00400">
    <property type="entry name" value="WD40"/>
    <property type="match status" value="5"/>
</dbReference>
<evidence type="ECO:0000256" key="2">
    <source>
        <dbReference type="ARBA" id="ARBA00022737"/>
    </source>
</evidence>
<accession>A0AA35XEN4</accession>
<dbReference type="EMBL" id="CASHTH010004314">
    <property type="protein sequence ID" value="CAI8055973.1"/>
    <property type="molecule type" value="Genomic_DNA"/>
</dbReference>
<evidence type="ECO:0000313" key="4">
    <source>
        <dbReference type="EMBL" id="CAI8055973.1"/>
    </source>
</evidence>
<reference evidence="4" key="1">
    <citation type="submission" date="2023-03" db="EMBL/GenBank/DDBJ databases">
        <authorList>
            <person name="Steffen K."/>
            <person name="Cardenas P."/>
        </authorList>
    </citation>
    <scope>NUCLEOTIDE SEQUENCE</scope>
</reference>
<dbReference type="PANTHER" id="PTHR22847">
    <property type="entry name" value="WD40 REPEAT PROTEIN"/>
    <property type="match status" value="1"/>
</dbReference>
<gene>
    <name evidence="4" type="ORF">GBAR_LOCUS30501</name>
</gene>
<dbReference type="InterPro" id="IPR036322">
    <property type="entry name" value="WD40_repeat_dom_sf"/>
</dbReference>
<keyword evidence="2" id="KW-0677">Repeat</keyword>
<evidence type="ECO:0000256" key="1">
    <source>
        <dbReference type="ARBA" id="ARBA00022574"/>
    </source>
</evidence>
<organism evidence="4 5">
    <name type="scientific">Geodia barretti</name>
    <name type="common">Barrett's horny sponge</name>
    <dbReference type="NCBI Taxonomy" id="519541"/>
    <lineage>
        <taxon>Eukaryota</taxon>
        <taxon>Metazoa</taxon>
        <taxon>Porifera</taxon>
        <taxon>Demospongiae</taxon>
        <taxon>Heteroscleromorpha</taxon>
        <taxon>Tetractinellida</taxon>
        <taxon>Astrophorina</taxon>
        <taxon>Geodiidae</taxon>
        <taxon>Geodia</taxon>
    </lineage>
</organism>